<dbReference type="Gene3D" id="2.180.10.10">
    <property type="entry name" value="RHS repeat-associated core"/>
    <property type="match status" value="1"/>
</dbReference>
<dbReference type="Proteomes" id="UP000027180">
    <property type="component" value="Plasmid pRetIE4771e"/>
</dbReference>
<accession>A0A060I924</accession>
<dbReference type="HOGENOM" id="CLU_1894516_0_0_5"/>
<reference evidence="1 2" key="1">
    <citation type="submission" date="2013-12" db="EMBL/GenBank/DDBJ databases">
        <title>Complete genome sequence of Rhizobium etli bv. mimosae IE4771.</title>
        <authorList>
            <person name="Bustos P."/>
            <person name="Santamaria R.I."/>
            <person name="Lozano L."/>
            <person name="Ormeno-Orrillo E."/>
            <person name="Rogel M.A."/>
            <person name="Romero D."/>
            <person name="Cevallos M.A."/>
            <person name="Martinez-Romero E."/>
            <person name="Gonzalez V."/>
        </authorList>
    </citation>
    <scope>NUCLEOTIDE SEQUENCE [LARGE SCALE GENOMIC DNA]</scope>
    <source>
        <strain evidence="1 2">IE4771</strain>
        <plasmid evidence="2">Plasmid pRetIE4771e</plasmid>
    </source>
</reference>
<gene>
    <name evidence="1" type="ORF">IE4771_PE00238</name>
</gene>
<dbReference type="AlphaFoldDB" id="A0A060I924"/>
<evidence type="ECO:0000313" key="1">
    <source>
        <dbReference type="EMBL" id="AIC31463.1"/>
    </source>
</evidence>
<dbReference type="EMBL" id="CP006991">
    <property type="protein sequence ID" value="AIC31463.1"/>
    <property type="molecule type" value="Genomic_DNA"/>
</dbReference>
<name>A0A060I924_RHIET</name>
<sequence length="134" mass="14946">MNYRSEILPVGSSSHPLIYGPDGSRAKKSWAFGTILYPDANIEIGRTTPGTDIYTLYPHPDAKIVITKGSTTQDKFFLHRDHLASVRQVTNESGTQVEQTRYAAYGEATNSSFQTKKSYIGERFDPECRAPVLD</sequence>
<proteinExistence type="predicted"/>
<dbReference type="KEGG" id="rei:IE4771_PE00238"/>
<dbReference type="RefSeq" id="WP_009983201.1">
    <property type="nucleotide sequence ID" value="NZ_CP006991.1"/>
</dbReference>
<organism evidence="1 2">
    <name type="scientific">Rhizobium etli bv. mimosae str. IE4771</name>
    <dbReference type="NCBI Taxonomy" id="1432050"/>
    <lineage>
        <taxon>Bacteria</taxon>
        <taxon>Pseudomonadati</taxon>
        <taxon>Pseudomonadota</taxon>
        <taxon>Alphaproteobacteria</taxon>
        <taxon>Hyphomicrobiales</taxon>
        <taxon>Rhizobiaceae</taxon>
        <taxon>Rhizobium/Agrobacterium group</taxon>
        <taxon>Rhizobium</taxon>
    </lineage>
</organism>
<keyword evidence="1" id="KW-0614">Plasmid</keyword>
<evidence type="ECO:0000313" key="2">
    <source>
        <dbReference type="Proteomes" id="UP000027180"/>
    </source>
</evidence>
<protein>
    <submittedName>
        <fullName evidence="1">Uncharacterized protein</fullName>
    </submittedName>
</protein>
<geneLocation type="plasmid" evidence="1 2">
    <name>pRetIE4771e</name>
</geneLocation>